<feature type="coiled-coil region" evidence="1">
    <location>
        <begin position="10"/>
        <end position="65"/>
    </location>
</feature>
<name>A0ABR2IDW2_9EUKA</name>
<evidence type="ECO:0000256" key="1">
    <source>
        <dbReference type="SAM" id="Coils"/>
    </source>
</evidence>
<reference evidence="2 3" key="1">
    <citation type="submission" date="2024-04" db="EMBL/GenBank/DDBJ databases">
        <title>Tritrichomonas musculus Genome.</title>
        <authorList>
            <person name="Alves-Ferreira E."/>
            <person name="Grigg M."/>
            <person name="Lorenzi H."/>
            <person name="Galac M."/>
        </authorList>
    </citation>
    <scope>NUCLEOTIDE SEQUENCE [LARGE SCALE GENOMIC DNA]</scope>
    <source>
        <strain evidence="2 3">EAF2021</strain>
    </source>
</reference>
<proteinExistence type="predicted"/>
<evidence type="ECO:0000313" key="3">
    <source>
        <dbReference type="Proteomes" id="UP001470230"/>
    </source>
</evidence>
<dbReference type="Proteomes" id="UP001470230">
    <property type="component" value="Unassembled WGS sequence"/>
</dbReference>
<evidence type="ECO:0000313" key="2">
    <source>
        <dbReference type="EMBL" id="KAK8860977.1"/>
    </source>
</evidence>
<organism evidence="2 3">
    <name type="scientific">Tritrichomonas musculus</name>
    <dbReference type="NCBI Taxonomy" id="1915356"/>
    <lineage>
        <taxon>Eukaryota</taxon>
        <taxon>Metamonada</taxon>
        <taxon>Parabasalia</taxon>
        <taxon>Tritrichomonadida</taxon>
        <taxon>Tritrichomonadidae</taxon>
        <taxon>Tritrichomonas</taxon>
    </lineage>
</organism>
<gene>
    <name evidence="2" type="ORF">M9Y10_012669</name>
</gene>
<accession>A0ABR2IDW2</accession>
<dbReference type="EMBL" id="JAPFFF010000018">
    <property type="protein sequence ID" value="KAK8860977.1"/>
    <property type="molecule type" value="Genomic_DNA"/>
</dbReference>
<sequence>MDLNDQTQMITQQNEDCKNQKHELDKVNNLLKIQIRLFQQSNQEVERLRKENILMKNKISNLEELSSKAIYENEQLKKSFNGFDQFLEMKKRYNKATELIAELWIENQKLKELVQEKD</sequence>
<keyword evidence="3" id="KW-1185">Reference proteome</keyword>
<comment type="caution">
    <text evidence="2">The sequence shown here is derived from an EMBL/GenBank/DDBJ whole genome shotgun (WGS) entry which is preliminary data.</text>
</comment>
<keyword evidence="1" id="KW-0175">Coiled coil</keyword>
<protein>
    <submittedName>
        <fullName evidence="2">Uncharacterized protein</fullName>
    </submittedName>
</protein>